<reference evidence="5" key="1">
    <citation type="journal article" date="2019" name="Int. J. Syst. Evol. Microbiol.">
        <title>The Global Catalogue of Microorganisms (GCM) 10K type strain sequencing project: providing services to taxonomists for standard genome sequencing and annotation.</title>
        <authorList>
            <consortium name="The Broad Institute Genomics Platform"/>
            <consortium name="The Broad Institute Genome Sequencing Center for Infectious Disease"/>
            <person name="Wu L."/>
            <person name="Ma J."/>
        </authorList>
    </citation>
    <scope>NUCLEOTIDE SEQUENCE [LARGE SCALE GENOMIC DNA]</scope>
    <source>
        <strain evidence="5">KCTC 3913</strain>
    </source>
</reference>
<comment type="caution">
    <text evidence="4">The sequence shown here is derived from an EMBL/GenBank/DDBJ whole genome shotgun (WGS) entry which is preliminary data.</text>
</comment>
<accession>A0ABW5RMV1</accession>
<evidence type="ECO:0000256" key="2">
    <source>
        <dbReference type="ARBA" id="ARBA00011881"/>
    </source>
</evidence>
<dbReference type="RefSeq" id="WP_377932710.1">
    <property type="nucleotide sequence ID" value="NZ_JBHUMF010000008.1"/>
</dbReference>
<dbReference type="EC" id="1.1.1.100" evidence="4"/>
<dbReference type="NCBIfam" id="NF006393">
    <property type="entry name" value="PRK08642.1"/>
    <property type="match status" value="1"/>
</dbReference>
<organism evidence="4 5">
    <name type="scientific">Bacillus seohaeanensis</name>
    <dbReference type="NCBI Taxonomy" id="284580"/>
    <lineage>
        <taxon>Bacteria</taxon>
        <taxon>Bacillati</taxon>
        <taxon>Bacillota</taxon>
        <taxon>Bacilli</taxon>
        <taxon>Bacillales</taxon>
        <taxon>Bacillaceae</taxon>
        <taxon>Bacillus</taxon>
    </lineage>
</organism>
<dbReference type="InterPro" id="IPR002347">
    <property type="entry name" value="SDR_fam"/>
</dbReference>
<gene>
    <name evidence="4" type="ORF">ACFSUL_03370</name>
</gene>
<dbReference type="Pfam" id="PF13561">
    <property type="entry name" value="adh_short_C2"/>
    <property type="match status" value="1"/>
</dbReference>
<dbReference type="PANTHER" id="PTHR43639:SF1">
    <property type="entry name" value="SHORT-CHAIN DEHYDROGENASE_REDUCTASE FAMILY PROTEIN"/>
    <property type="match status" value="1"/>
</dbReference>
<keyword evidence="3 4" id="KW-0560">Oxidoreductase</keyword>
<dbReference type="Proteomes" id="UP001597506">
    <property type="component" value="Unassembled WGS sequence"/>
</dbReference>
<dbReference type="PANTHER" id="PTHR43639">
    <property type="entry name" value="OXIDOREDUCTASE, SHORT-CHAIN DEHYDROGENASE/REDUCTASE FAMILY (AFU_ORTHOLOGUE AFUA_5G02870)"/>
    <property type="match status" value="1"/>
</dbReference>
<comment type="subunit">
    <text evidence="2">Homotetramer.</text>
</comment>
<dbReference type="InterPro" id="IPR020904">
    <property type="entry name" value="Sc_DH/Rdtase_CS"/>
</dbReference>
<dbReference type="EMBL" id="JBHUMF010000008">
    <property type="protein sequence ID" value="MFD2679787.1"/>
    <property type="molecule type" value="Genomic_DNA"/>
</dbReference>
<dbReference type="PRINTS" id="PR00080">
    <property type="entry name" value="SDRFAMILY"/>
</dbReference>
<evidence type="ECO:0000256" key="1">
    <source>
        <dbReference type="ARBA" id="ARBA00006484"/>
    </source>
</evidence>
<proteinExistence type="inferred from homology"/>
<evidence type="ECO:0000256" key="3">
    <source>
        <dbReference type="ARBA" id="ARBA00023002"/>
    </source>
</evidence>
<evidence type="ECO:0000313" key="4">
    <source>
        <dbReference type="EMBL" id="MFD2679787.1"/>
    </source>
</evidence>
<comment type="similarity">
    <text evidence="1">Belongs to the short-chain dehydrogenases/reductases (SDR) family.</text>
</comment>
<dbReference type="Gene3D" id="3.40.50.720">
    <property type="entry name" value="NAD(P)-binding Rossmann-like Domain"/>
    <property type="match status" value="1"/>
</dbReference>
<keyword evidence="5" id="KW-1185">Reference proteome</keyword>
<name>A0ABW5RMV1_9BACI</name>
<evidence type="ECO:0000313" key="5">
    <source>
        <dbReference type="Proteomes" id="UP001597506"/>
    </source>
</evidence>
<dbReference type="SUPFAM" id="SSF51735">
    <property type="entry name" value="NAD(P)-binding Rossmann-fold domains"/>
    <property type="match status" value="1"/>
</dbReference>
<protein>
    <submittedName>
        <fullName evidence="4">3-oxoacyl-ACP reductase</fullName>
        <ecNumber evidence="4">1.1.1.100</ecNumber>
    </submittedName>
</protein>
<dbReference type="InterPro" id="IPR036291">
    <property type="entry name" value="NAD(P)-bd_dom_sf"/>
</dbReference>
<dbReference type="GO" id="GO:0004316">
    <property type="term" value="F:3-oxoacyl-[acyl-carrier-protein] reductase (NADPH) activity"/>
    <property type="evidence" value="ECO:0007669"/>
    <property type="project" value="UniProtKB-EC"/>
</dbReference>
<sequence>MNISLEGKVALITGSSRGIGAELVEGFAKHGANVIINYVKSEKLAHDLAKEMVNKYNVDCIAVKADVTKEEDVERLLSVVREEFDRVDILVNNALHSYRFDPDQRKLAWEIDWEDYQRQLDGSLKASFLTCKYSVPLMKENSFGRIINMISNLVQRPVVPYHDYTTAKGALLSFSQNLAVDLGPFGITVNCVAPGIVYPTEASKLTKEEVKNSIIEQTPLGRIAKPNDIVGSVLFFGSKWSQFITGQNIIVDGGFTMK</sequence>
<dbReference type="PROSITE" id="PS00061">
    <property type="entry name" value="ADH_SHORT"/>
    <property type="match status" value="1"/>
</dbReference>
<dbReference type="PRINTS" id="PR00081">
    <property type="entry name" value="GDHRDH"/>
</dbReference>